<proteinExistence type="inferred from homology"/>
<dbReference type="PANTHER" id="PTHR12383">
    <property type="entry name" value="PROTEASE FAMILY S26 MITOCHONDRIAL INNER MEMBRANE PROTEASE-RELATED"/>
    <property type="match status" value="1"/>
</dbReference>
<keyword evidence="2 8" id="KW-0999">Mitochondrion inner membrane</keyword>
<name>W9YPU5_9EURO</name>
<dbReference type="InterPro" id="IPR019533">
    <property type="entry name" value="Peptidase_S26"/>
</dbReference>
<dbReference type="PANTHER" id="PTHR12383:SF16">
    <property type="entry name" value="MITOCHONDRIAL INNER MEMBRANE PROTEASE SUBUNIT 1"/>
    <property type="match status" value="1"/>
</dbReference>
<protein>
    <recommendedName>
        <fullName evidence="8">Mitochondrial inner membrane protease subunit</fullName>
        <ecNumber evidence="8">3.4.21.-</ecNumber>
    </recommendedName>
</protein>
<evidence type="ECO:0000256" key="2">
    <source>
        <dbReference type="ARBA" id="ARBA00022792"/>
    </source>
</evidence>
<keyword evidence="8" id="KW-1133">Transmembrane helix</keyword>
<evidence type="ECO:0000313" key="12">
    <source>
        <dbReference type="Proteomes" id="UP000019478"/>
    </source>
</evidence>
<dbReference type="GO" id="GO:0004252">
    <property type="term" value="F:serine-type endopeptidase activity"/>
    <property type="evidence" value="ECO:0007669"/>
    <property type="project" value="InterPro"/>
</dbReference>
<evidence type="ECO:0000256" key="5">
    <source>
        <dbReference type="ARBA" id="ARBA00023136"/>
    </source>
</evidence>
<dbReference type="Pfam" id="PF10502">
    <property type="entry name" value="Peptidase_S26"/>
    <property type="match status" value="1"/>
</dbReference>
<dbReference type="GeneID" id="19169064"/>
<evidence type="ECO:0000256" key="9">
    <source>
        <dbReference type="SAM" id="MobiDB-lite"/>
    </source>
</evidence>
<organism evidence="11 12">
    <name type="scientific">Capronia epimyces CBS 606.96</name>
    <dbReference type="NCBI Taxonomy" id="1182542"/>
    <lineage>
        <taxon>Eukaryota</taxon>
        <taxon>Fungi</taxon>
        <taxon>Dikarya</taxon>
        <taxon>Ascomycota</taxon>
        <taxon>Pezizomycotina</taxon>
        <taxon>Eurotiomycetes</taxon>
        <taxon>Chaetothyriomycetidae</taxon>
        <taxon>Chaetothyriales</taxon>
        <taxon>Herpotrichiellaceae</taxon>
        <taxon>Capronia</taxon>
    </lineage>
</organism>
<keyword evidence="12" id="KW-1185">Reference proteome</keyword>
<evidence type="ECO:0000313" key="11">
    <source>
        <dbReference type="EMBL" id="EXJ84279.1"/>
    </source>
</evidence>
<feature type="region of interest" description="Disordered" evidence="9">
    <location>
        <begin position="209"/>
        <end position="232"/>
    </location>
</feature>
<keyword evidence="8" id="KW-0645">Protease</keyword>
<comment type="caution">
    <text evidence="8">Lacks conserved residue(s) required for the propagation of feature annotation.</text>
</comment>
<dbReference type="SUPFAM" id="SSF51306">
    <property type="entry name" value="LexA/Signal peptidase"/>
    <property type="match status" value="1"/>
</dbReference>
<dbReference type="CDD" id="cd06530">
    <property type="entry name" value="S26_SPase_I"/>
    <property type="match status" value="1"/>
</dbReference>
<evidence type="ECO:0000256" key="3">
    <source>
        <dbReference type="ARBA" id="ARBA00022801"/>
    </source>
</evidence>
<dbReference type="InterPro" id="IPR052064">
    <property type="entry name" value="Mito_IMP1_subunit"/>
</dbReference>
<dbReference type="eggNOG" id="KOG0171">
    <property type="taxonomic scope" value="Eukaryota"/>
</dbReference>
<accession>W9YPU5</accession>
<evidence type="ECO:0000259" key="10">
    <source>
        <dbReference type="Pfam" id="PF10502"/>
    </source>
</evidence>
<dbReference type="EMBL" id="AMGY01000004">
    <property type="protein sequence ID" value="EXJ84279.1"/>
    <property type="molecule type" value="Genomic_DNA"/>
</dbReference>
<dbReference type="AlphaFoldDB" id="W9YPU5"/>
<dbReference type="Gene3D" id="2.10.109.10">
    <property type="entry name" value="Umud Fragment, subunit A"/>
    <property type="match status" value="1"/>
</dbReference>
<keyword evidence="5 8" id="KW-0472">Membrane</keyword>
<dbReference type="InterPro" id="IPR000223">
    <property type="entry name" value="Pept_S26A_signal_pept_1"/>
</dbReference>
<comment type="caution">
    <text evidence="11">The sequence shown here is derived from an EMBL/GenBank/DDBJ whole genome shotgun (WGS) entry which is preliminary data.</text>
</comment>
<evidence type="ECO:0000256" key="8">
    <source>
        <dbReference type="RuleBase" id="RU362041"/>
    </source>
</evidence>
<keyword evidence="8" id="KW-0812">Transmembrane</keyword>
<dbReference type="GO" id="GO:0006465">
    <property type="term" value="P:signal peptide processing"/>
    <property type="evidence" value="ECO:0007669"/>
    <property type="project" value="InterPro"/>
</dbReference>
<feature type="domain" description="Peptidase S26" evidence="10">
    <location>
        <begin position="35"/>
        <end position="188"/>
    </location>
</feature>
<gene>
    <name evidence="11" type="ORF">A1O3_04946</name>
</gene>
<feature type="region of interest" description="Disordered" evidence="9">
    <location>
        <begin position="116"/>
        <end position="146"/>
    </location>
</feature>
<keyword evidence="3 8" id="KW-0378">Hydrolase</keyword>
<dbReference type="GO" id="GO:0006627">
    <property type="term" value="P:protein processing involved in protein targeting to mitochondrion"/>
    <property type="evidence" value="ECO:0007669"/>
    <property type="project" value="TreeGrafter"/>
</dbReference>
<evidence type="ECO:0000256" key="1">
    <source>
        <dbReference type="ARBA" id="ARBA00004273"/>
    </source>
</evidence>
<comment type="similarity">
    <text evidence="6">Belongs to the peptidase S26 family. IMP1 subfamily.</text>
</comment>
<dbReference type="OrthoDB" id="308440at2759"/>
<keyword evidence="4 8" id="KW-0496">Mitochondrion</keyword>
<dbReference type="InterPro" id="IPR036286">
    <property type="entry name" value="LexA/Signal_pep-like_sf"/>
</dbReference>
<dbReference type="HOGENOM" id="CLU_028723_4_2_1"/>
<dbReference type="GO" id="GO:0042720">
    <property type="term" value="C:mitochondrial inner membrane peptidase complex"/>
    <property type="evidence" value="ECO:0007669"/>
    <property type="project" value="TreeGrafter"/>
</dbReference>
<dbReference type="Proteomes" id="UP000019478">
    <property type="component" value="Unassembled WGS sequence"/>
</dbReference>
<dbReference type="EC" id="3.4.21.-" evidence="8"/>
<comment type="subcellular location">
    <subcellularLocation>
        <location evidence="1 8">Mitochondrion inner membrane</location>
    </subcellularLocation>
</comment>
<sequence>MSLLRRLFRAAPNPNPAPRPVRTPVSFAIHVGATFIAIYSLSALIAHNWIWYTANAGPSMYPTIASGLSYTIYSRRHKRGRNIQIGDVILFENPIFLRGKACKRVIGMPGDYVVRDPSQSPTVGGAPVPGITEVDDNDNDNDNGRVREEPTLVQVPEGHVWVAGDSLSYSRDSRFYGPVPMALIAGKALYNGDGWFSWTSFRTPQLTPVRGPGGIAKGRVKGDLPLEDTTPG</sequence>
<feature type="active site" evidence="7">
    <location>
        <position position="103"/>
    </location>
</feature>
<dbReference type="STRING" id="1182542.W9YPU5"/>
<reference evidence="11 12" key="1">
    <citation type="submission" date="2013-03" db="EMBL/GenBank/DDBJ databases">
        <title>The Genome Sequence of Capronia epimyces CBS 606.96.</title>
        <authorList>
            <consortium name="The Broad Institute Genomics Platform"/>
            <person name="Cuomo C."/>
            <person name="de Hoog S."/>
            <person name="Gorbushina A."/>
            <person name="Walker B."/>
            <person name="Young S.K."/>
            <person name="Zeng Q."/>
            <person name="Gargeya S."/>
            <person name="Fitzgerald M."/>
            <person name="Haas B."/>
            <person name="Abouelleil A."/>
            <person name="Allen A.W."/>
            <person name="Alvarado L."/>
            <person name="Arachchi H.M."/>
            <person name="Berlin A.M."/>
            <person name="Chapman S.B."/>
            <person name="Gainer-Dewar J."/>
            <person name="Goldberg J."/>
            <person name="Griggs A."/>
            <person name="Gujja S."/>
            <person name="Hansen M."/>
            <person name="Howarth C."/>
            <person name="Imamovic A."/>
            <person name="Ireland A."/>
            <person name="Larimer J."/>
            <person name="McCowan C."/>
            <person name="Murphy C."/>
            <person name="Pearson M."/>
            <person name="Poon T.W."/>
            <person name="Priest M."/>
            <person name="Roberts A."/>
            <person name="Saif S."/>
            <person name="Shea T."/>
            <person name="Sisk P."/>
            <person name="Sykes S."/>
            <person name="Wortman J."/>
            <person name="Nusbaum C."/>
            <person name="Birren B."/>
        </authorList>
    </citation>
    <scope>NUCLEOTIDE SEQUENCE [LARGE SCALE GENOMIC DNA]</scope>
    <source>
        <strain evidence="11 12">CBS 606.96</strain>
    </source>
</reference>
<feature type="transmembrane region" description="Helical" evidence="8">
    <location>
        <begin position="56"/>
        <end position="73"/>
    </location>
</feature>
<evidence type="ECO:0000256" key="4">
    <source>
        <dbReference type="ARBA" id="ARBA00023128"/>
    </source>
</evidence>
<dbReference type="PRINTS" id="PR00727">
    <property type="entry name" value="LEADERPTASE"/>
</dbReference>
<evidence type="ECO:0000256" key="7">
    <source>
        <dbReference type="PIRSR" id="PIRSR600223-1"/>
    </source>
</evidence>
<dbReference type="RefSeq" id="XP_007733264.1">
    <property type="nucleotide sequence ID" value="XM_007735074.1"/>
</dbReference>
<feature type="transmembrane region" description="Helical" evidence="8">
    <location>
        <begin position="27"/>
        <end position="50"/>
    </location>
</feature>
<feature type="active site" evidence="7">
    <location>
        <position position="59"/>
    </location>
</feature>
<evidence type="ECO:0000256" key="6">
    <source>
        <dbReference type="ARBA" id="ARBA00038445"/>
    </source>
</evidence>
<dbReference type="NCBIfam" id="TIGR02227">
    <property type="entry name" value="sigpep_I_bact"/>
    <property type="match status" value="1"/>
</dbReference>